<feature type="compositionally biased region" description="Polar residues" evidence="4">
    <location>
        <begin position="7"/>
        <end position="18"/>
    </location>
</feature>
<evidence type="ECO:0008006" key="7">
    <source>
        <dbReference type="Google" id="ProtNLM"/>
    </source>
</evidence>
<feature type="region of interest" description="Disordered" evidence="4">
    <location>
        <begin position="43"/>
        <end position="129"/>
    </location>
</feature>
<keyword evidence="2" id="KW-0677">Repeat</keyword>
<feature type="repeat" description="WD" evidence="3">
    <location>
        <begin position="447"/>
        <end position="472"/>
    </location>
</feature>
<dbReference type="InterPro" id="IPR001680">
    <property type="entry name" value="WD40_rpt"/>
</dbReference>
<comment type="caution">
    <text evidence="5">The sequence shown here is derived from an EMBL/GenBank/DDBJ whole genome shotgun (WGS) entry which is preliminary data.</text>
</comment>
<dbReference type="PANTHER" id="PTHR19848">
    <property type="entry name" value="WD40 REPEAT PROTEIN"/>
    <property type="match status" value="1"/>
</dbReference>
<keyword evidence="6" id="KW-1185">Reference proteome</keyword>
<dbReference type="InterPro" id="IPR019775">
    <property type="entry name" value="WD40_repeat_CS"/>
</dbReference>
<dbReference type="Proteomes" id="UP001605036">
    <property type="component" value="Unassembled WGS sequence"/>
</dbReference>
<feature type="region of interest" description="Disordered" evidence="4">
    <location>
        <begin position="1"/>
        <end position="28"/>
    </location>
</feature>
<dbReference type="InterPro" id="IPR015943">
    <property type="entry name" value="WD40/YVTN_repeat-like_dom_sf"/>
</dbReference>
<evidence type="ECO:0000256" key="2">
    <source>
        <dbReference type="ARBA" id="ARBA00022737"/>
    </source>
</evidence>
<dbReference type="Pfam" id="PF00400">
    <property type="entry name" value="WD40"/>
    <property type="match status" value="3"/>
</dbReference>
<dbReference type="InterPro" id="IPR036322">
    <property type="entry name" value="WD40_repeat_dom_sf"/>
</dbReference>
<dbReference type="SUPFAM" id="SSF50978">
    <property type="entry name" value="WD40 repeat-like"/>
    <property type="match status" value="2"/>
</dbReference>
<dbReference type="CDD" id="cd00200">
    <property type="entry name" value="WD40"/>
    <property type="match status" value="1"/>
</dbReference>
<gene>
    <name evidence="5" type="ORF">R1flu_020445</name>
</gene>
<feature type="compositionally biased region" description="Basic and acidic residues" evidence="4">
    <location>
        <begin position="90"/>
        <end position="101"/>
    </location>
</feature>
<feature type="compositionally biased region" description="Polar residues" evidence="4">
    <location>
        <begin position="43"/>
        <end position="53"/>
    </location>
</feature>
<feature type="repeat" description="WD" evidence="3">
    <location>
        <begin position="366"/>
        <end position="406"/>
    </location>
</feature>
<keyword evidence="1 3" id="KW-0853">WD repeat</keyword>
<dbReference type="Gene3D" id="2.130.10.10">
    <property type="entry name" value="YVTN repeat-like/Quinoprotein amine dehydrogenase"/>
    <property type="match status" value="2"/>
</dbReference>
<feature type="region of interest" description="Disordered" evidence="4">
    <location>
        <begin position="162"/>
        <end position="187"/>
    </location>
</feature>
<feature type="compositionally biased region" description="Low complexity" evidence="4">
    <location>
        <begin position="168"/>
        <end position="181"/>
    </location>
</feature>
<name>A0ABD1ZLZ3_9MARC</name>
<dbReference type="AlphaFoldDB" id="A0ABD1ZLZ3"/>
<feature type="compositionally biased region" description="Polar residues" evidence="4">
    <location>
        <begin position="110"/>
        <end position="129"/>
    </location>
</feature>
<evidence type="ECO:0000313" key="5">
    <source>
        <dbReference type="EMBL" id="KAL2652317.1"/>
    </source>
</evidence>
<organism evidence="5 6">
    <name type="scientific">Riccia fluitans</name>
    <dbReference type="NCBI Taxonomy" id="41844"/>
    <lineage>
        <taxon>Eukaryota</taxon>
        <taxon>Viridiplantae</taxon>
        <taxon>Streptophyta</taxon>
        <taxon>Embryophyta</taxon>
        <taxon>Marchantiophyta</taxon>
        <taxon>Marchantiopsida</taxon>
        <taxon>Marchantiidae</taxon>
        <taxon>Marchantiales</taxon>
        <taxon>Ricciaceae</taxon>
        <taxon>Riccia</taxon>
    </lineage>
</organism>
<dbReference type="PANTHER" id="PTHR19848:SF7">
    <property type="entry name" value="F-BOX AND WD-40 DOMAIN PROTEIN 7"/>
    <property type="match status" value="1"/>
</dbReference>
<feature type="repeat" description="WD" evidence="3">
    <location>
        <begin position="318"/>
        <end position="358"/>
    </location>
</feature>
<evidence type="ECO:0000313" key="6">
    <source>
        <dbReference type="Proteomes" id="UP001605036"/>
    </source>
</evidence>
<dbReference type="PROSITE" id="PS00678">
    <property type="entry name" value="WD_REPEATS_1"/>
    <property type="match status" value="2"/>
</dbReference>
<evidence type="ECO:0000256" key="1">
    <source>
        <dbReference type="ARBA" id="ARBA00022574"/>
    </source>
</evidence>
<reference evidence="5 6" key="1">
    <citation type="submission" date="2024-09" db="EMBL/GenBank/DDBJ databases">
        <title>Chromosome-scale assembly of Riccia fluitans.</title>
        <authorList>
            <person name="Paukszto L."/>
            <person name="Sawicki J."/>
            <person name="Karawczyk K."/>
            <person name="Piernik-Szablinska J."/>
            <person name="Szczecinska M."/>
            <person name="Mazdziarz M."/>
        </authorList>
    </citation>
    <scope>NUCLEOTIDE SEQUENCE [LARGE SCALE GENOMIC DNA]</scope>
    <source>
        <strain evidence="5">Rf_01</strain>
        <tissue evidence="5">Aerial parts of the thallus</tissue>
    </source>
</reference>
<dbReference type="InterPro" id="IPR020472">
    <property type="entry name" value="WD40_PAC1"/>
</dbReference>
<sequence>MAGVENESINANGVSSGDQPEDTTNKSIATQLVKSNVSANVNGQNVIPWNSSGKMRYTASPPNEPLGPRAGKGLARRNRPGTLIPSDPNRINDEPLQEQHRQPKVALACGSTTATRSGSRVGPKSSQLSVRVVNQSTSIGAPQAPKELSPELGQLQLSRATRAKIRRAQAQQQQSPSSSASIKDNTYSCSGTRSESIWVPLDVREARIKFMAMSNTPDLYLWSAGPSDSAGVVVDLSDRPLMCMSVRGTEAAIGSADHSVYTVDVARGKRLRNLYNKKYGHTEWVTCVEHLQDGRILSGALDKKLCLWDATGVRCTDLLGHDGSISALKVIDSTYAVSASYDKTLMLWNLAAGTRGRVSTEPVGCLRGHRGAVLGFAMSSEGSLMSGSRDGEVFLWDASSGTAVLCCKNAHQGHVTAVECLRDIDSDMNNDADADQQQDQMFSGCMGELFLTGGQDGIIQVWDIRNKAPVHTFAIASSEKGRGAVSNIGFTNVGARTPPLMVTASADKVIRVLEPRCSFGVVHTFAEHKDFIYSLHLCGPLMWSGAGDGKLLVHDLASGRCLYGLGATHNGAVRCVSLAGPKHLVIAGDDGNCMMYSVQ</sequence>
<dbReference type="PROSITE" id="PS50082">
    <property type="entry name" value="WD_REPEATS_2"/>
    <property type="match status" value="3"/>
</dbReference>
<evidence type="ECO:0000256" key="4">
    <source>
        <dbReference type="SAM" id="MobiDB-lite"/>
    </source>
</evidence>
<dbReference type="PRINTS" id="PR00320">
    <property type="entry name" value="GPROTEINBRPT"/>
</dbReference>
<dbReference type="SMART" id="SM00320">
    <property type="entry name" value="WD40"/>
    <property type="match status" value="7"/>
</dbReference>
<proteinExistence type="predicted"/>
<evidence type="ECO:0000256" key="3">
    <source>
        <dbReference type="PROSITE-ProRule" id="PRU00221"/>
    </source>
</evidence>
<protein>
    <recommendedName>
        <fullName evidence="7">Guanine nucleotide-binding protein subunit beta-like protein</fullName>
    </recommendedName>
</protein>
<accession>A0ABD1ZLZ3</accession>
<dbReference type="EMBL" id="JBHFFA010000001">
    <property type="protein sequence ID" value="KAL2652317.1"/>
    <property type="molecule type" value="Genomic_DNA"/>
</dbReference>
<dbReference type="PROSITE" id="PS50294">
    <property type="entry name" value="WD_REPEATS_REGION"/>
    <property type="match status" value="1"/>
</dbReference>